<name>A0A1U7M5J2_TISCR</name>
<dbReference type="Proteomes" id="UP000186112">
    <property type="component" value="Unassembled WGS sequence"/>
</dbReference>
<gene>
    <name evidence="1" type="ORF">TICRE_13840</name>
</gene>
<evidence type="ECO:0000313" key="1">
    <source>
        <dbReference type="EMBL" id="OLS02583.1"/>
    </source>
</evidence>
<proteinExistence type="predicted"/>
<sequence length="114" mass="13662">MINKIIEKVFKDDFVSFVEVERIFDENKFNYKGTRVIRHPKYPSLVIWAEWNQEAIDIVEGIVVNRDICLQTSHPLIYFIDGDRLIIPVAENIKDYKEERWLPMVLRPDKNVRK</sequence>
<evidence type="ECO:0000313" key="2">
    <source>
        <dbReference type="Proteomes" id="UP000186112"/>
    </source>
</evidence>
<reference evidence="1 2" key="1">
    <citation type="submission" date="2016-02" db="EMBL/GenBank/DDBJ databases">
        <title>Genome sequence of Tissierella creatinophila DSM 6911.</title>
        <authorList>
            <person name="Poehlein A."/>
            <person name="Daniel R."/>
        </authorList>
    </citation>
    <scope>NUCLEOTIDE SEQUENCE [LARGE SCALE GENOMIC DNA]</scope>
    <source>
        <strain evidence="1 2">DSM 6911</strain>
    </source>
</reference>
<keyword evidence="2" id="KW-1185">Reference proteome</keyword>
<dbReference type="EMBL" id="LTDM01000022">
    <property type="protein sequence ID" value="OLS02583.1"/>
    <property type="molecule type" value="Genomic_DNA"/>
</dbReference>
<dbReference type="AlphaFoldDB" id="A0A1U7M5J2"/>
<organism evidence="1 2">
    <name type="scientific">Tissierella creatinophila DSM 6911</name>
    <dbReference type="NCBI Taxonomy" id="1123403"/>
    <lineage>
        <taxon>Bacteria</taxon>
        <taxon>Bacillati</taxon>
        <taxon>Bacillota</taxon>
        <taxon>Tissierellia</taxon>
        <taxon>Tissierellales</taxon>
        <taxon>Tissierellaceae</taxon>
        <taxon>Tissierella</taxon>
    </lineage>
</organism>
<comment type="caution">
    <text evidence="1">The sequence shown here is derived from an EMBL/GenBank/DDBJ whole genome shotgun (WGS) entry which is preliminary data.</text>
</comment>
<accession>A0A1U7M5J2</accession>
<protein>
    <submittedName>
        <fullName evidence="1">Uncharacterized protein</fullName>
    </submittedName>
</protein>